<name>A0A1D1UXB9_RAMVA</name>
<evidence type="ECO:0000313" key="2">
    <source>
        <dbReference type="Proteomes" id="UP000186922"/>
    </source>
</evidence>
<reference evidence="1 2" key="1">
    <citation type="journal article" date="2016" name="Nat. Commun.">
        <title>Extremotolerant tardigrade genome and improved radiotolerance of human cultured cells by tardigrade-unique protein.</title>
        <authorList>
            <person name="Hashimoto T."/>
            <person name="Horikawa D.D."/>
            <person name="Saito Y."/>
            <person name="Kuwahara H."/>
            <person name="Kozuka-Hata H."/>
            <person name="Shin-I T."/>
            <person name="Minakuchi Y."/>
            <person name="Ohishi K."/>
            <person name="Motoyama A."/>
            <person name="Aizu T."/>
            <person name="Enomoto A."/>
            <person name="Kondo K."/>
            <person name="Tanaka S."/>
            <person name="Hara Y."/>
            <person name="Koshikawa S."/>
            <person name="Sagara H."/>
            <person name="Miura T."/>
            <person name="Yokobori S."/>
            <person name="Miyagawa K."/>
            <person name="Suzuki Y."/>
            <person name="Kubo T."/>
            <person name="Oyama M."/>
            <person name="Kohara Y."/>
            <person name="Fujiyama A."/>
            <person name="Arakawa K."/>
            <person name="Katayama T."/>
            <person name="Toyoda A."/>
            <person name="Kunieda T."/>
        </authorList>
    </citation>
    <scope>NUCLEOTIDE SEQUENCE [LARGE SCALE GENOMIC DNA]</scope>
    <source>
        <strain evidence="1 2">YOKOZUNA-1</strain>
    </source>
</reference>
<gene>
    <name evidence="1" type="primary">RvY_06080-1</name>
    <name evidence="1" type="synonym">RvY_06080.1</name>
    <name evidence="1" type="ORF">RvY_06080</name>
</gene>
<dbReference type="AlphaFoldDB" id="A0A1D1UXB9"/>
<protein>
    <submittedName>
        <fullName evidence="1">Uncharacterized protein</fullName>
    </submittedName>
</protein>
<accession>A0A1D1UXB9</accession>
<organism evidence="1 2">
    <name type="scientific">Ramazzottius varieornatus</name>
    <name type="common">Water bear</name>
    <name type="synonym">Tardigrade</name>
    <dbReference type="NCBI Taxonomy" id="947166"/>
    <lineage>
        <taxon>Eukaryota</taxon>
        <taxon>Metazoa</taxon>
        <taxon>Ecdysozoa</taxon>
        <taxon>Tardigrada</taxon>
        <taxon>Eutardigrada</taxon>
        <taxon>Parachela</taxon>
        <taxon>Hypsibioidea</taxon>
        <taxon>Ramazzottiidae</taxon>
        <taxon>Ramazzottius</taxon>
    </lineage>
</organism>
<dbReference type="Proteomes" id="UP000186922">
    <property type="component" value="Unassembled WGS sequence"/>
</dbReference>
<keyword evidence="2" id="KW-1185">Reference proteome</keyword>
<comment type="caution">
    <text evidence="1">The sequence shown here is derived from an EMBL/GenBank/DDBJ whole genome shotgun (WGS) entry which is preliminary data.</text>
</comment>
<sequence length="92" mass="10539">MEGDSSTTEMDSVDDGLADSQWDLFREALITEVRKHPTLFGRKHRDTARRKEAWVTIAETLERFMDDSSNDKAIMNYPDSQILSSAISFPQK</sequence>
<dbReference type="EMBL" id="BDGG01000002">
    <property type="protein sequence ID" value="GAU94276.1"/>
    <property type="molecule type" value="Genomic_DNA"/>
</dbReference>
<proteinExistence type="predicted"/>
<evidence type="ECO:0000313" key="1">
    <source>
        <dbReference type="EMBL" id="GAU94276.1"/>
    </source>
</evidence>